<dbReference type="OrthoDB" id="4524829at2759"/>
<dbReference type="AlphaFoldDB" id="F0X7M4"/>
<evidence type="ECO:0000313" key="2">
    <source>
        <dbReference type="Proteomes" id="UP000007796"/>
    </source>
</evidence>
<gene>
    <name evidence="1" type="ORF">CMQ_6502</name>
</gene>
<dbReference type="eggNOG" id="ENOG502RMNS">
    <property type="taxonomic scope" value="Eukaryota"/>
</dbReference>
<reference evidence="1 2" key="1">
    <citation type="journal article" date="2011" name="Proc. Natl. Acad. Sci. U.S.A.">
        <title>Genome and transcriptome analyses of the mountain pine beetle-fungal symbiont Grosmannia clavigera, a lodgepole pine pathogen.</title>
        <authorList>
            <person name="DiGuistini S."/>
            <person name="Wang Y."/>
            <person name="Liao N.Y."/>
            <person name="Taylor G."/>
            <person name="Tanguay P."/>
            <person name="Feau N."/>
            <person name="Henrissat B."/>
            <person name="Chan S.K."/>
            <person name="Hesse-Orce U."/>
            <person name="Alamouti S.M."/>
            <person name="Tsui C.K.M."/>
            <person name="Docking R.T."/>
            <person name="Levasseur A."/>
            <person name="Haridas S."/>
            <person name="Robertson G."/>
            <person name="Birol I."/>
            <person name="Holt R.A."/>
            <person name="Marra M.A."/>
            <person name="Hamelin R.C."/>
            <person name="Hirst M."/>
            <person name="Jones S.J.M."/>
            <person name="Bohlmann J."/>
            <person name="Breuil C."/>
        </authorList>
    </citation>
    <scope>NUCLEOTIDE SEQUENCE [LARGE SCALE GENOMIC DNA]</scope>
    <source>
        <strain evidence="2">kw1407 / UAMH 11150</strain>
    </source>
</reference>
<organism evidence="2">
    <name type="scientific">Grosmannia clavigera (strain kw1407 / UAMH 11150)</name>
    <name type="common">Blue stain fungus</name>
    <name type="synonym">Graphiocladiella clavigera</name>
    <dbReference type="NCBI Taxonomy" id="655863"/>
    <lineage>
        <taxon>Eukaryota</taxon>
        <taxon>Fungi</taxon>
        <taxon>Dikarya</taxon>
        <taxon>Ascomycota</taxon>
        <taxon>Pezizomycotina</taxon>
        <taxon>Sordariomycetes</taxon>
        <taxon>Sordariomycetidae</taxon>
        <taxon>Ophiostomatales</taxon>
        <taxon>Ophiostomataceae</taxon>
        <taxon>Leptographium</taxon>
    </lineage>
</organism>
<accession>F0X7M4</accession>
<sequence length="108" mass="12185">MNDKLNVWLDNKEHSVEGHTMECTLKFKGKVIWGPTSCHDNTIALREAIHDADDRFDMSFTKKDKTGEGHTRYISVKSNDKVVLDKLSTHDDMAGLVNAIKVTLIVVD</sequence>
<evidence type="ECO:0000313" key="1">
    <source>
        <dbReference type="EMBL" id="EFX06181.1"/>
    </source>
</evidence>
<protein>
    <submittedName>
        <fullName evidence="1">Uncharacterized protein</fullName>
    </submittedName>
</protein>
<keyword evidence="2" id="KW-1185">Reference proteome</keyword>
<dbReference type="InParanoid" id="F0X7M4"/>
<proteinExistence type="predicted"/>
<dbReference type="Proteomes" id="UP000007796">
    <property type="component" value="Unassembled WGS sequence"/>
</dbReference>
<dbReference type="GeneID" id="25979943"/>
<dbReference type="RefSeq" id="XP_014175663.1">
    <property type="nucleotide sequence ID" value="XM_014320188.1"/>
</dbReference>
<name>F0X7M4_GROCL</name>
<dbReference type="EMBL" id="GL629729">
    <property type="protein sequence ID" value="EFX06181.1"/>
    <property type="molecule type" value="Genomic_DNA"/>
</dbReference>
<dbReference type="HOGENOM" id="CLU_144298_0_0_1"/>